<dbReference type="Proteomes" id="UP000199041">
    <property type="component" value="Unassembled WGS sequence"/>
</dbReference>
<dbReference type="Gene3D" id="3.40.50.2000">
    <property type="entry name" value="Glycogen Phosphorylase B"/>
    <property type="match status" value="1"/>
</dbReference>
<feature type="domain" description="Starch synthase catalytic" evidence="5">
    <location>
        <begin position="6"/>
        <end position="244"/>
    </location>
</feature>
<keyword evidence="3" id="KW-0328">Glycosyltransferase</keyword>
<proteinExistence type="predicted"/>
<dbReference type="STRING" id="551991.SAMN05192529_10556"/>
<dbReference type="SUPFAM" id="SSF53756">
    <property type="entry name" value="UDP-Glycosyltransferase/glycogen phosphorylase"/>
    <property type="match status" value="1"/>
</dbReference>
<dbReference type="PANTHER" id="PTHR45825">
    <property type="entry name" value="GRANULE-BOUND STARCH SYNTHASE 1, CHLOROPLASTIC/AMYLOPLASTIC"/>
    <property type="match status" value="1"/>
</dbReference>
<keyword evidence="4" id="KW-0808">Transferase</keyword>
<reference evidence="6 7" key="1">
    <citation type="submission" date="2016-10" db="EMBL/GenBank/DDBJ databases">
        <authorList>
            <person name="de Groot N.N."/>
        </authorList>
    </citation>
    <scope>NUCLEOTIDE SEQUENCE [LARGE SCALE GENOMIC DNA]</scope>
    <source>
        <strain evidence="6 7">Vu-144</strain>
    </source>
</reference>
<evidence type="ECO:0000256" key="3">
    <source>
        <dbReference type="ARBA" id="ARBA00022676"/>
    </source>
</evidence>
<sequence>MSNKKRILFISTEMSPYLELTEYAEIINKLAIKSNDSGLEVRCIMPRFGVINERRHRLHEVVRLSGINVAIDNDDFPLQIKVASLPNARLQVYFLDNDEFFKRKFVFHDENENWFDDNGLRSIFFCKGALETVKKFGWPPDIIHCSGWMSALIPLYIKTAYKKDPVFTNSKVLYSVGGQTFEENFDKDFIKQATINNNVKSKDLEVFKTADNLGMNRGGATYADGIIFASDSVDKQLITEFSKAKGKKILPFKGWETDLTEYLELYNEIAP</sequence>
<evidence type="ECO:0000256" key="2">
    <source>
        <dbReference type="ARBA" id="ARBA00012588"/>
    </source>
</evidence>
<name>A0A1H3XCP6_9BACT</name>
<accession>A0A1H3XCP6</accession>
<dbReference type="PANTHER" id="PTHR45825:SF11">
    <property type="entry name" value="ALPHA AMYLASE DOMAIN-CONTAINING PROTEIN"/>
    <property type="match status" value="1"/>
</dbReference>
<evidence type="ECO:0000313" key="6">
    <source>
        <dbReference type="EMBL" id="SDZ96372.1"/>
    </source>
</evidence>
<dbReference type="InterPro" id="IPR013534">
    <property type="entry name" value="Starch_synth_cat_dom"/>
</dbReference>
<dbReference type="EMBL" id="FNQY01000005">
    <property type="protein sequence ID" value="SDZ96372.1"/>
    <property type="molecule type" value="Genomic_DNA"/>
</dbReference>
<dbReference type="EC" id="2.4.1.21" evidence="2"/>
<dbReference type="OrthoDB" id="9808590at2"/>
<organism evidence="6 7">
    <name type="scientific">Arachidicoccus rhizosphaerae</name>
    <dbReference type="NCBI Taxonomy" id="551991"/>
    <lineage>
        <taxon>Bacteria</taxon>
        <taxon>Pseudomonadati</taxon>
        <taxon>Bacteroidota</taxon>
        <taxon>Chitinophagia</taxon>
        <taxon>Chitinophagales</taxon>
        <taxon>Chitinophagaceae</taxon>
        <taxon>Arachidicoccus</taxon>
    </lineage>
</organism>
<evidence type="ECO:0000259" key="5">
    <source>
        <dbReference type="Pfam" id="PF08323"/>
    </source>
</evidence>
<dbReference type="AlphaFoldDB" id="A0A1H3XCP6"/>
<gene>
    <name evidence="6" type="ORF">SAMN05192529_10556</name>
</gene>
<dbReference type="RefSeq" id="WP_091394941.1">
    <property type="nucleotide sequence ID" value="NZ_FNQY01000005.1"/>
</dbReference>
<evidence type="ECO:0000256" key="1">
    <source>
        <dbReference type="ARBA" id="ARBA00001478"/>
    </source>
</evidence>
<evidence type="ECO:0000313" key="7">
    <source>
        <dbReference type="Proteomes" id="UP000199041"/>
    </source>
</evidence>
<dbReference type="Pfam" id="PF08323">
    <property type="entry name" value="Glyco_transf_5"/>
    <property type="match status" value="1"/>
</dbReference>
<keyword evidence="7" id="KW-1185">Reference proteome</keyword>
<comment type="catalytic activity">
    <reaction evidence="1">
        <text>[(1-&gt;4)-alpha-D-glucosyl](n) + ADP-alpha-D-glucose = [(1-&gt;4)-alpha-D-glucosyl](n+1) + ADP + H(+)</text>
        <dbReference type="Rhea" id="RHEA:18189"/>
        <dbReference type="Rhea" id="RHEA-COMP:9584"/>
        <dbReference type="Rhea" id="RHEA-COMP:9587"/>
        <dbReference type="ChEBI" id="CHEBI:15378"/>
        <dbReference type="ChEBI" id="CHEBI:15444"/>
        <dbReference type="ChEBI" id="CHEBI:57498"/>
        <dbReference type="ChEBI" id="CHEBI:456216"/>
        <dbReference type="EC" id="2.4.1.21"/>
    </reaction>
</comment>
<dbReference type="GO" id="GO:0009011">
    <property type="term" value="F:alpha-1,4-glucan glucosyltransferase (ADP-glucose donor) activity"/>
    <property type="evidence" value="ECO:0007669"/>
    <property type="project" value="UniProtKB-EC"/>
</dbReference>
<protein>
    <recommendedName>
        <fullName evidence="2">starch synthase</fullName>
        <ecNumber evidence="2">2.4.1.21</ecNumber>
    </recommendedName>
</protein>
<evidence type="ECO:0000256" key="4">
    <source>
        <dbReference type="ARBA" id="ARBA00022679"/>
    </source>
</evidence>